<protein>
    <submittedName>
        <fullName evidence="1">Uncharacterized protein</fullName>
    </submittedName>
</protein>
<evidence type="ECO:0000313" key="1">
    <source>
        <dbReference type="EMBL" id="MBM0276641.1"/>
    </source>
</evidence>
<keyword evidence="2" id="KW-1185">Reference proteome</keyword>
<dbReference type="RefSeq" id="WP_203149102.1">
    <property type="nucleotide sequence ID" value="NZ_JAEVHL010000063.1"/>
</dbReference>
<gene>
    <name evidence="1" type="ORF">JM949_15025</name>
</gene>
<comment type="caution">
    <text evidence="1">The sequence shown here is derived from an EMBL/GenBank/DDBJ whole genome shotgun (WGS) entry which is preliminary data.</text>
</comment>
<dbReference type="Proteomes" id="UP000622245">
    <property type="component" value="Unassembled WGS sequence"/>
</dbReference>
<dbReference type="EMBL" id="JAEVHL010000063">
    <property type="protein sequence ID" value="MBM0276641.1"/>
    <property type="molecule type" value="Genomic_DNA"/>
</dbReference>
<proteinExistence type="predicted"/>
<sequence length="76" mass="8594">MKNDVSVTALRSVREIGEQVWNGLAEGEGFYSGYPWMAWAETDPSFVTTYLVARDATGAPWRRWRPTSGPARACRR</sequence>
<organism evidence="1 2">
    <name type="scientific">Micromonospora tarensis</name>
    <dbReference type="NCBI Taxonomy" id="2806100"/>
    <lineage>
        <taxon>Bacteria</taxon>
        <taxon>Bacillati</taxon>
        <taxon>Actinomycetota</taxon>
        <taxon>Actinomycetes</taxon>
        <taxon>Micromonosporales</taxon>
        <taxon>Micromonosporaceae</taxon>
        <taxon>Micromonospora</taxon>
    </lineage>
</organism>
<name>A0ABS1YGW5_9ACTN</name>
<evidence type="ECO:0000313" key="2">
    <source>
        <dbReference type="Proteomes" id="UP000622245"/>
    </source>
</evidence>
<reference evidence="1 2" key="1">
    <citation type="submission" date="2021-01" db="EMBL/GenBank/DDBJ databases">
        <title>Draft genome sequence of Micromonospora sp. strain STR1s_6.</title>
        <authorList>
            <person name="Karlyshev A."/>
            <person name="Jawad R."/>
        </authorList>
    </citation>
    <scope>NUCLEOTIDE SEQUENCE [LARGE SCALE GENOMIC DNA]</scope>
    <source>
        <strain evidence="1 2">STR1S-6</strain>
    </source>
</reference>
<accession>A0ABS1YGW5</accession>